<evidence type="ECO:0008006" key="5">
    <source>
        <dbReference type="Google" id="ProtNLM"/>
    </source>
</evidence>
<organism evidence="3 4">
    <name type="scientific">Labrus bergylta</name>
    <name type="common">ballan wrasse</name>
    <dbReference type="NCBI Taxonomy" id="56723"/>
    <lineage>
        <taxon>Eukaryota</taxon>
        <taxon>Metazoa</taxon>
        <taxon>Chordata</taxon>
        <taxon>Craniata</taxon>
        <taxon>Vertebrata</taxon>
        <taxon>Euteleostomi</taxon>
        <taxon>Actinopterygii</taxon>
        <taxon>Neopterygii</taxon>
        <taxon>Teleostei</taxon>
        <taxon>Neoteleostei</taxon>
        <taxon>Acanthomorphata</taxon>
        <taxon>Eupercaria</taxon>
        <taxon>Labriformes</taxon>
        <taxon>Labridae</taxon>
        <taxon>Labrus</taxon>
    </lineage>
</organism>
<protein>
    <recommendedName>
        <fullName evidence="5">Secreted protein</fullName>
    </recommendedName>
</protein>
<dbReference type="Ensembl" id="ENSLBET00000024244.1">
    <property type="protein sequence ID" value="ENSLBEP00000023043.1"/>
    <property type="gene ID" value="ENSLBEG00000017669.1"/>
</dbReference>
<evidence type="ECO:0000313" key="3">
    <source>
        <dbReference type="Ensembl" id="ENSLBEP00000023043.1"/>
    </source>
</evidence>
<dbReference type="AlphaFoldDB" id="A0A3Q3FVX1"/>
<dbReference type="Proteomes" id="UP000261660">
    <property type="component" value="Unplaced"/>
</dbReference>
<accession>A0A3Q3FVX1</accession>
<feature type="signal peptide" evidence="2">
    <location>
        <begin position="1"/>
        <end position="23"/>
    </location>
</feature>
<feature type="region of interest" description="Disordered" evidence="1">
    <location>
        <begin position="57"/>
        <end position="77"/>
    </location>
</feature>
<evidence type="ECO:0000313" key="4">
    <source>
        <dbReference type="Proteomes" id="UP000261660"/>
    </source>
</evidence>
<reference evidence="3" key="2">
    <citation type="submission" date="2025-09" db="UniProtKB">
        <authorList>
            <consortium name="Ensembl"/>
        </authorList>
    </citation>
    <scope>IDENTIFICATION</scope>
</reference>
<evidence type="ECO:0000256" key="1">
    <source>
        <dbReference type="SAM" id="MobiDB-lite"/>
    </source>
</evidence>
<keyword evidence="2" id="KW-0732">Signal</keyword>
<sequence>MFTTPTILIFQILGTTLTNRGQAEDDGLKITQGHDQGFTNAHSCFYALTHILNMPRSHTHTHTHTHTPPNPSHLSSC</sequence>
<keyword evidence="4" id="KW-1185">Reference proteome</keyword>
<proteinExistence type="predicted"/>
<feature type="chain" id="PRO_5018759845" description="Secreted protein" evidence="2">
    <location>
        <begin position="24"/>
        <end position="77"/>
    </location>
</feature>
<evidence type="ECO:0000256" key="2">
    <source>
        <dbReference type="SAM" id="SignalP"/>
    </source>
</evidence>
<name>A0A3Q3FVX1_9LABR</name>
<reference evidence="3" key="1">
    <citation type="submission" date="2025-08" db="UniProtKB">
        <authorList>
            <consortium name="Ensembl"/>
        </authorList>
    </citation>
    <scope>IDENTIFICATION</scope>
</reference>
<dbReference type="InParanoid" id="A0A3Q3FVX1"/>